<organism evidence="3 4">
    <name type="scientific">Aureimonas jatrophae</name>
    <dbReference type="NCBI Taxonomy" id="1166073"/>
    <lineage>
        <taxon>Bacteria</taxon>
        <taxon>Pseudomonadati</taxon>
        <taxon>Pseudomonadota</taxon>
        <taxon>Alphaproteobacteria</taxon>
        <taxon>Hyphomicrobiales</taxon>
        <taxon>Aurantimonadaceae</taxon>
        <taxon>Aureimonas</taxon>
    </lineage>
</organism>
<dbReference type="PANTHER" id="PTHR38589">
    <property type="entry name" value="BLR0621 PROTEIN"/>
    <property type="match status" value="1"/>
</dbReference>
<keyword evidence="4" id="KW-1185">Reference proteome</keyword>
<dbReference type="GO" id="GO:0009252">
    <property type="term" value="P:peptidoglycan biosynthetic process"/>
    <property type="evidence" value="ECO:0007669"/>
    <property type="project" value="UniProtKB-KW"/>
</dbReference>
<comment type="pathway">
    <text evidence="1">Cell wall biogenesis; peptidoglycan biosynthesis.</text>
</comment>
<dbReference type="GO" id="GO:0008360">
    <property type="term" value="P:regulation of cell shape"/>
    <property type="evidence" value="ECO:0007669"/>
    <property type="project" value="UniProtKB-UniRule"/>
</dbReference>
<dbReference type="PROSITE" id="PS52029">
    <property type="entry name" value="LD_TPASE"/>
    <property type="match status" value="1"/>
</dbReference>
<keyword evidence="1" id="KW-0961">Cell wall biogenesis/degradation</keyword>
<proteinExistence type="predicted"/>
<feature type="domain" description="L,D-TPase catalytic" evidence="2">
    <location>
        <begin position="18"/>
        <end position="186"/>
    </location>
</feature>
<sequence length="187" mass="20816">MRVFPEGHSGNQGKSGVILVRTAPGNRSRGIVQAGPLRLPCALGRSGPTSRKREGDGATPIASMRLLWAYRPPCLPGPRPPVLLPTRHTRPHDGWCDAPRHPSYNRPVRLPFPASTESMRRGDRLYDLVVVLDWNLRNRRRFRGSAIFLHVAREGFAPTEGSVALHPRDLLRLAPFLRPGVRLVVLP</sequence>
<evidence type="ECO:0000313" key="4">
    <source>
        <dbReference type="Proteomes" id="UP000198793"/>
    </source>
</evidence>
<keyword evidence="1" id="KW-0573">Peptidoglycan synthesis</keyword>
<evidence type="ECO:0000256" key="1">
    <source>
        <dbReference type="PROSITE-ProRule" id="PRU01373"/>
    </source>
</evidence>
<reference evidence="3 4" key="1">
    <citation type="submission" date="2016-10" db="EMBL/GenBank/DDBJ databases">
        <authorList>
            <person name="de Groot N.N."/>
        </authorList>
    </citation>
    <scope>NUCLEOTIDE SEQUENCE [LARGE SCALE GENOMIC DNA]</scope>
    <source>
        <strain evidence="4">L7-484,KACC 16230,DSM 25025</strain>
    </source>
</reference>
<evidence type="ECO:0000259" key="2">
    <source>
        <dbReference type="PROSITE" id="PS52029"/>
    </source>
</evidence>
<dbReference type="Proteomes" id="UP000198793">
    <property type="component" value="Unassembled WGS sequence"/>
</dbReference>
<dbReference type="GO" id="GO:0016740">
    <property type="term" value="F:transferase activity"/>
    <property type="evidence" value="ECO:0007669"/>
    <property type="project" value="InterPro"/>
</dbReference>
<name>A0A1H0HXQ2_9HYPH</name>
<dbReference type="InterPro" id="IPR005490">
    <property type="entry name" value="LD_TPept_cat_dom"/>
</dbReference>
<dbReference type="STRING" id="1166073.SAMN05192530_104338"/>
<dbReference type="Pfam" id="PF03734">
    <property type="entry name" value="YkuD"/>
    <property type="match status" value="1"/>
</dbReference>
<evidence type="ECO:0000313" key="3">
    <source>
        <dbReference type="EMBL" id="SDO23947.1"/>
    </source>
</evidence>
<dbReference type="GO" id="GO:0071555">
    <property type="term" value="P:cell wall organization"/>
    <property type="evidence" value="ECO:0007669"/>
    <property type="project" value="UniProtKB-UniRule"/>
</dbReference>
<dbReference type="PANTHER" id="PTHR38589:SF1">
    <property type="entry name" value="BLR0621 PROTEIN"/>
    <property type="match status" value="1"/>
</dbReference>
<gene>
    <name evidence="3" type="ORF">SAMN05192530_104338</name>
</gene>
<accession>A0A1H0HXQ2</accession>
<protein>
    <submittedName>
        <fullName evidence="3">L,D-peptidoglycan transpeptidase YkuD, ErfK/YbiS/YcfS/YnhG family</fullName>
    </submittedName>
</protein>
<dbReference type="AlphaFoldDB" id="A0A1H0HXQ2"/>
<keyword evidence="1" id="KW-0133">Cell shape</keyword>
<dbReference type="EMBL" id="FNIT01000004">
    <property type="protein sequence ID" value="SDO23947.1"/>
    <property type="molecule type" value="Genomic_DNA"/>
</dbReference>
<dbReference type="OrthoDB" id="9804204at2"/>
<comment type="caution">
    <text evidence="1">Lacks conserved residue(s) required for the propagation of feature annotation.</text>
</comment>